<dbReference type="PANTHER" id="PTHR35526:SF3">
    <property type="entry name" value="ANTI-SIGMA-F FACTOR RSBW"/>
    <property type="match status" value="1"/>
</dbReference>
<keyword evidence="1" id="KW-0808">Transferase</keyword>
<protein>
    <recommendedName>
        <fullName evidence="2">Histidine kinase/HSP90-like ATPase domain-containing protein</fullName>
    </recommendedName>
</protein>
<sequence>MRAGHHQNRRPVRPRLARGARVEYTLPADASSARWARRLTTEFLLSERSPAPAGHREDEAELIVSELVTNAVRHGRSRCRLRLTSRRRALTIEVADDGPGHPVPRRAGAGQEGGRGLVLVRHLARRLRTTRHPHGGKTVRAVLALA</sequence>
<dbReference type="SUPFAM" id="SSF55874">
    <property type="entry name" value="ATPase domain of HSP90 chaperone/DNA topoisomerase II/histidine kinase"/>
    <property type="match status" value="1"/>
</dbReference>
<dbReference type="InterPro" id="IPR003594">
    <property type="entry name" value="HATPase_dom"/>
</dbReference>
<organism evidence="3 4">
    <name type="scientific">Streptomyces albiaxialis</name>
    <dbReference type="NCBI Taxonomy" id="329523"/>
    <lineage>
        <taxon>Bacteria</taxon>
        <taxon>Bacillati</taxon>
        <taxon>Actinomycetota</taxon>
        <taxon>Actinomycetes</taxon>
        <taxon>Kitasatosporales</taxon>
        <taxon>Streptomycetaceae</taxon>
        <taxon>Streptomyces</taxon>
    </lineage>
</organism>
<name>A0ABN2WWC7_9ACTN</name>
<keyword evidence="4" id="KW-1185">Reference proteome</keyword>
<evidence type="ECO:0000313" key="3">
    <source>
        <dbReference type="EMBL" id="GAA2100035.1"/>
    </source>
</evidence>
<dbReference type="PANTHER" id="PTHR35526">
    <property type="entry name" value="ANTI-SIGMA-F FACTOR RSBW-RELATED"/>
    <property type="match status" value="1"/>
</dbReference>
<dbReference type="Proteomes" id="UP001500016">
    <property type="component" value="Unassembled WGS sequence"/>
</dbReference>
<evidence type="ECO:0000259" key="2">
    <source>
        <dbReference type="Pfam" id="PF13581"/>
    </source>
</evidence>
<dbReference type="RefSeq" id="WP_344534364.1">
    <property type="nucleotide sequence ID" value="NZ_BAAAPE010000022.1"/>
</dbReference>
<keyword evidence="1" id="KW-0723">Serine/threonine-protein kinase</keyword>
<comment type="caution">
    <text evidence="3">The sequence shown here is derived from an EMBL/GenBank/DDBJ whole genome shotgun (WGS) entry which is preliminary data.</text>
</comment>
<dbReference type="Gene3D" id="3.30.565.10">
    <property type="entry name" value="Histidine kinase-like ATPase, C-terminal domain"/>
    <property type="match status" value="1"/>
</dbReference>
<evidence type="ECO:0000256" key="1">
    <source>
        <dbReference type="ARBA" id="ARBA00022527"/>
    </source>
</evidence>
<gene>
    <name evidence="3" type="ORF">GCM10009801_72210</name>
</gene>
<keyword evidence="1" id="KW-0418">Kinase</keyword>
<accession>A0ABN2WWC7</accession>
<proteinExistence type="predicted"/>
<dbReference type="InterPro" id="IPR050267">
    <property type="entry name" value="Anti-sigma-factor_SerPK"/>
</dbReference>
<dbReference type="Pfam" id="PF13581">
    <property type="entry name" value="HATPase_c_2"/>
    <property type="match status" value="1"/>
</dbReference>
<reference evidence="3 4" key="1">
    <citation type="journal article" date="2019" name="Int. J. Syst. Evol. Microbiol.">
        <title>The Global Catalogue of Microorganisms (GCM) 10K type strain sequencing project: providing services to taxonomists for standard genome sequencing and annotation.</title>
        <authorList>
            <consortium name="The Broad Institute Genomics Platform"/>
            <consortium name="The Broad Institute Genome Sequencing Center for Infectious Disease"/>
            <person name="Wu L."/>
            <person name="Ma J."/>
        </authorList>
    </citation>
    <scope>NUCLEOTIDE SEQUENCE [LARGE SCALE GENOMIC DNA]</scope>
    <source>
        <strain evidence="3 4">JCM 15478</strain>
    </source>
</reference>
<feature type="domain" description="Histidine kinase/HSP90-like ATPase" evidence="2">
    <location>
        <begin position="26"/>
        <end position="141"/>
    </location>
</feature>
<dbReference type="CDD" id="cd16936">
    <property type="entry name" value="HATPase_RsbW-like"/>
    <property type="match status" value="1"/>
</dbReference>
<evidence type="ECO:0000313" key="4">
    <source>
        <dbReference type="Proteomes" id="UP001500016"/>
    </source>
</evidence>
<dbReference type="EMBL" id="BAAAPE010000022">
    <property type="protein sequence ID" value="GAA2100035.1"/>
    <property type="molecule type" value="Genomic_DNA"/>
</dbReference>
<dbReference type="InterPro" id="IPR036890">
    <property type="entry name" value="HATPase_C_sf"/>
</dbReference>